<protein>
    <recommendedName>
        <fullName evidence="3">Methyl-accepting chemotaxis protein</fullName>
    </recommendedName>
</protein>
<evidence type="ECO:0000313" key="2">
    <source>
        <dbReference type="Proteomes" id="UP001222770"/>
    </source>
</evidence>
<evidence type="ECO:0008006" key="3">
    <source>
        <dbReference type="Google" id="ProtNLM"/>
    </source>
</evidence>
<proteinExistence type="predicted"/>
<name>A0ABT6CGD5_9SPHN</name>
<reference evidence="1 2" key="1">
    <citation type="submission" date="2023-03" db="EMBL/GenBank/DDBJ databases">
        <title>Novosphingobium cyanobacteriorum sp. nov., isolated from a eutrophic reservoir during the Microcystis bloom period.</title>
        <authorList>
            <person name="Kang M."/>
            <person name="Le V."/>
            <person name="Ko S.-R."/>
            <person name="Lee S.-A."/>
            <person name="Ahn C.-Y."/>
        </authorList>
    </citation>
    <scope>NUCLEOTIDE SEQUENCE [LARGE SCALE GENOMIC DNA]</scope>
    <source>
        <strain evidence="1 2">HBC54</strain>
    </source>
</reference>
<comment type="caution">
    <text evidence="1">The sequence shown here is derived from an EMBL/GenBank/DDBJ whole genome shotgun (WGS) entry which is preliminary data.</text>
</comment>
<dbReference type="RefSeq" id="WP_277275305.1">
    <property type="nucleotide sequence ID" value="NZ_JAROCY010000002.1"/>
</dbReference>
<gene>
    <name evidence="1" type="ORF">POM99_02935</name>
</gene>
<dbReference type="EMBL" id="JAROCY010000002">
    <property type="protein sequence ID" value="MDF8332145.1"/>
    <property type="molecule type" value="Genomic_DNA"/>
</dbReference>
<sequence>MAALPLPAPPGGLGPASGLSDLRGELGAVLSSIDTQFDKASTALASSVDAIGGIVAALGEAAGVFEGGVGASAVSDLTRAATALLAVRDHVDQRSAEIATIEQATKALREAASNVMRCIQVLDVYGMNVKITAAGLPHFMDFADGMRAKLHEGDDQVRGLDAKLAMLDAGLRQMRESDQLLLNECRKVLPQVPNMLVEEAEALRAHHAGLARLAKSVSTLAQSIQTELFAAIGAIQVGDRVRQRLEHVAAGLVLAEGLGASAAPVHALLAGLADEAGREYARDLDAVIIALARLQDNAEQLVGLRTRNEGSNDEGQAFLSRLESGAAEAHGMIAQLDRTDSEGLATLDLILRTVDEVSAQAEAITDLRLDVQHMAINIGLSCRTAERVGRPVMVIANEIRTHSNKLDGVIEAILGAKQGLVDPSLRMKEQSTAAQSASGSQLGHFIDLIRECGNRTDAAMETVNTRAGEMHHTLSTASIALDEASGQGPQIMTLAAGLAQAAASGSPAEPSALQPVFDQIARSYTMAEERELHNRLLPAGISGIATASPVAVATDDDDEDDGLF</sequence>
<accession>A0ABT6CGD5</accession>
<organism evidence="1 2">
    <name type="scientific">Novosphingobium cyanobacteriorum</name>
    <dbReference type="NCBI Taxonomy" id="3024215"/>
    <lineage>
        <taxon>Bacteria</taxon>
        <taxon>Pseudomonadati</taxon>
        <taxon>Pseudomonadota</taxon>
        <taxon>Alphaproteobacteria</taxon>
        <taxon>Sphingomonadales</taxon>
        <taxon>Sphingomonadaceae</taxon>
        <taxon>Novosphingobium</taxon>
    </lineage>
</organism>
<dbReference type="Proteomes" id="UP001222770">
    <property type="component" value="Unassembled WGS sequence"/>
</dbReference>
<evidence type="ECO:0000313" key="1">
    <source>
        <dbReference type="EMBL" id="MDF8332145.1"/>
    </source>
</evidence>
<keyword evidence="2" id="KW-1185">Reference proteome</keyword>